<feature type="non-terminal residue" evidence="1">
    <location>
        <position position="728"/>
    </location>
</feature>
<evidence type="ECO:0000313" key="1">
    <source>
        <dbReference type="EMBL" id="KZS91320.1"/>
    </source>
</evidence>
<reference evidence="1 2" key="1">
    <citation type="journal article" date="2016" name="Mol. Biol. Evol.">
        <title>Comparative Genomics of Early-Diverging Mushroom-Forming Fungi Provides Insights into the Origins of Lignocellulose Decay Capabilities.</title>
        <authorList>
            <person name="Nagy L.G."/>
            <person name="Riley R."/>
            <person name="Tritt A."/>
            <person name="Adam C."/>
            <person name="Daum C."/>
            <person name="Floudas D."/>
            <person name="Sun H."/>
            <person name="Yadav J.S."/>
            <person name="Pangilinan J."/>
            <person name="Larsson K.H."/>
            <person name="Matsuura K."/>
            <person name="Barry K."/>
            <person name="Labutti K."/>
            <person name="Kuo R."/>
            <person name="Ohm R.A."/>
            <person name="Bhattacharya S.S."/>
            <person name="Shirouzu T."/>
            <person name="Yoshinaga Y."/>
            <person name="Martin F.M."/>
            <person name="Grigoriev I.V."/>
            <person name="Hibbett D.S."/>
        </authorList>
    </citation>
    <scope>NUCLEOTIDE SEQUENCE [LARGE SCALE GENOMIC DNA]</scope>
    <source>
        <strain evidence="1 2">HHB9708</strain>
    </source>
</reference>
<dbReference type="AlphaFoldDB" id="A0A164SBJ6"/>
<protein>
    <submittedName>
        <fullName evidence="1">Uncharacterized protein</fullName>
    </submittedName>
</protein>
<dbReference type="PANTHER" id="PTHR31912">
    <property type="entry name" value="IP13529P"/>
    <property type="match status" value="1"/>
</dbReference>
<dbReference type="OrthoDB" id="2506088at2759"/>
<evidence type="ECO:0000313" key="2">
    <source>
        <dbReference type="Proteomes" id="UP000076722"/>
    </source>
</evidence>
<proteinExistence type="predicted"/>
<keyword evidence="2" id="KW-1185">Reference proteome</keyword>
<accession>A0A164SBJ6</accession>
<dbReference type="EMBL" id="KV419416">
    <property type="protein sequence ID" value="KZS91320.1"/>
    <property type="molecule type" value="Genomic_DNA"/>
</dbReference>
<organism evidence="1 2">
    <name type="scientific">Sistotremastrum niveocremeum HHB9708</name>
    <dbReference type="NCBI Taxonomy" id="1314777"/>
    <lineage>
        <taxon>Eukaryota</taxon>
        <taxon>Fungi</taxon>
        <taxon>Dikarya</taxon>
        <taxon>Basidiomycota</taxon>
        <taxon>Agaricomycotina</taxon>
        <taxon>Agaricomycetes</taxon>
        <taxon>Sistotremastrales</taxon>
        <taxon>Sistotremastraceae</taxon>
        <taxon>Sertulicium</taxon>
        <taxon>Sertulicium niveocremeum</taxon>
    </lineage>
</organism>
<dbReference type="Proteomes" id="UP000076722">
    <property type="component" value="Unassembled WGS sequence"/>
</dbReference>
<name>A0A164SBJ6_9AGAM</name>
<dbReference type="STRING" id="1314777.A0A164SBJ6"/>
<sequence length="728" mass="82796">MPNPWRQYASGLEMESIPIIINQDDMSGNNSTQWNVHYSVYMSLAGLPRKEIEKMMNIHFVSTSPHASPMELIEAVCDMVNRSAQKKPWKIWDQRRHCHIYVIPWIIFASGDNPMQSELCSHIGMNGNKKCRMCHVGAPEKVLLTDDGFLSLFEPGTDRKCSETKQAIQDQLEMSLERGAETHIKDHMSKTGVKDTLAHPLITRLVQLGKAYRKPEPDKVPKPAEEIRQLLLDERDFHDWQALHNSFLDADGFDPHTMTPVETLHTVLLGIVKYFWGQSMEIMEKANHFDILRTRFRSLREQGMKIPKLNGDYMIKYKGALIGKHFKSVAQLMVFVCEGLVPESVYNAWVIIGHLTALIWQTEYDDIKQFTDELRETIAKLMDATAACAPSILISKPKFHILVHLPEHVLKFGPPVLTSTERYEAFNHIFRLCSTHSNRQAPSRDIATSFADFDRCRHVMMGGYWWDEKEQRARCAHSNVSKFLAEEPVAQECLGISVTTPTVTGELVCKPGDANGETQHTANILALRQHVNDSTSIPTTLLNVNEPWEEYLKVTVQNGDQADLSSHVLLLEPTPRFAAVKKILSSCNPHGHHETVLVLAALDLQPGRHPKTHLPVLHLAKDEIIAMPHEIALVVNTQHDCMTLNCHETVTVKSVQEREQTTVNKKALLHKTDPHFILNLHCLHNRAAIIKALRSTHPHLATIPTFYSDRLKHRRDCAAALRRQKRTK</sequence>
<gene>
    <name evidence="1" type="ORF">SISNIDRAFT_394712</name>
</gene>
<dbReference type="PANTHER" id="PTHR31912:SF34">
    <property type="entry name" value="NOTOCHORD-RELATED PROTEIN"/>
    <property type="match status" value="1"/>
</dbReference>